<evidence type="ECO:0000313" key="5">
    <source>
        <dbReference type="Proteomes" id="UP000192501"/>
    </source>
</evidence>
<evidence type="ECO:0000256" key="2">
    <source>
        <dbReference type="SAM" id="SignalP"/>
    </source>
</evidence>
<keyword evidence="1" id="KW-0653">Protein transport</keyword>
<dbReference type="SMART" id="SM00577">
    <property type="entry name" value="CPDc"/>
    <property type="match status" value="1"/>
</dbReference>
<sequence>MSPINLILFLFFNLIESKNNKNVLSYINKIKIKKKTVFHCRYDTRGCNCKRKWYIPKTRVKKRYEHESEIEYRCCECKRSTKENKKYKRFFIKGKTLKESANNFTKNRKKKRNEKNNLLSCCYENEDVRYKKNEKIPNLNSKSNHYKLVLDLDHTLVHSKVKLDPDNIDRNEYIYEVTVRPGVDDFLNNVKELGWPTVVYTAGTDSYAKQILDHIDPDNVISKIYHREHCEPKWNHYAKDLKNIDENHYNLIVLDDKHVYKDQQNEQVFKIPPFFTCNYGDDSELEKVLKSLKYINKENGNFRKIIKDYNNSNKKAICY</sequence>
<keyword evidence="2" id="KW-0732">Signal</keyword>
<feature type="signal peptide" evidence="2">
    <location>
        <begin position="1"/>
        <end position="17"/>
    </location>
</feature>
<comment type="subunit">
    <text evidence="1">Component of the TIM23 complex.</text>
</comment>
<dbReference type="VEuPathDB" id="MicrosporidiaDB:A0H76_657"/>
<dbReference type="Proteomes" id="UP000192501">
    <property type="component" value="Unassembled WGS sequence"/>
</dbReference>
<evidence type="ECO:0000259" key="3">
    <source>
        <dbReference type="PROSITE" id="PS50969"/>
    </source>
</evidence>
<evidence type="ECO:0000313" key="4">
    <source>
        <dbReference type="EMBL" id="ORD99551.1"/>
    </source>
</evidence>
<dbReference type="VEuPathDB" id="MicrosporidiaDB:HERIO_627"/>
<evidence type="ECO:0000256" key="1">
    <source>
        <dbReference type="RuleBase" id="RU365079"/>
    </source>
</evidence>
<gene>
    <name evidence="4" type="primary">PSR2</name>
    <name evidence="4" type="ORF">A0H76_657</name>
</gene>
<keyword evidence="1" id="KW-0809">Transit peptide</keyword>
<keyword evidence="1" id="KW-0813">Transport</keyword>
<dbReference type="InterPro" id="IPR036412">
    <property type="entry name" value="HAD-like_sf"/>
</dbReference>
<dbReference type="SUPFAM" id="SSF56784">
    <property type="entry name" value="HAD-like"/>
    <property type="match status" value="1"/>
</dbReference>
<comment type="subcellular location">
    <subcellularLocation>
        <location evidence="1">Mitochondrion inner membrane</location>
        <topology evidence="1">Single-pass membrane protein</topology>
    </subcellularLocation>
</comment>
<feature type="domain" description="FCP1 homology" evidence="3">
    <location>
        <begin position="141"/>
        <end position="295"/>
    </location>
</feature>
<dbReference type="Gene3D" id="3.40.50.1000">
    <property type="entry name" value="HAD superfamily/HAD-like"/>
    <property type="match status" value="1"/>
</dbReference>
<name>A0A1X0QIE7_9MICR</name>
<keyword evidence="1" id="KW-0811">Translocation</keyword>
<dbReference type="InterPro" id="IPR004274">
    <property type="entry name" value="FCP1_dom"/>
</dbReference>
<protein>
    <recommendedName>
        <fullName evidence="1">Mitochondrial import inner membrane translocase subunit TIM50</fullName>
    </recommendedName>
</protein>
<dbReference type="PANTHER" id="PTHR12210">
    <property type="entry name" value="DULLARD PROTEIN PHOSPHATASE"/>
    <property type="match status" value="1"/>
</dbReference>
<dbReference type="GO" id="GO:0015031">
    <property type="term" value="P:protein transport"/>
    <property type="evidence" value="ECO:0007669"/>
    <property type="project" value="UniProtKB-KW"/>
</dbReference>
<feature type="chain" id="PRO_5012055081" description="Mitochondrial import inner membrane translocase subunit TIM50" evidence="2">
    <location>
        <begin position="18"/>
        <end position="319"/>
    </location>
</feature>
<dbReference type="InterPro" id="IPR023214">
    <property type="entry name" value="HAD_sf"/>
</dbReference>
<dbReference type="PROSITE" id="PS50969">
    <property type="entry name" value="FCP1"/>
    <property type="match status" value="1"/>
</dbReference>
<dbReference type="GO" id="GO:0005744">
    <property type="term" value="C:TIM23 mitochondrial import inner membrane translocase complex"/>
    <property type="evidence" value="ECO:0007669"/>
    <property type="project" value="UniProtKB-UniRule"/>
</dbReference>
<comment type="function">
    <text evidence="1">Essential component of the TIM23 complex, a complex that mediates the translocation of transit peptide-containing proteins across the mitochondrial inner membrane.</text>
</comment>
<dbReference type="CDD" id="cd07521">
    <property type="entry name" value="HAD_FCP1-like"/>
    <property type="match status" value="1"/>
</dbReference>
<organism evidence="4 5">
    <name type="scientific">Hepatospora eriocheir</name>
    <dbReference type="NCBI Taxonomy" id="1081669"/>
    <lineage>
        <taxon>Eukaryota</taxon>
        <taxon>Fungi</taxon>
        <taxon>Fungi incertae sedis</taxon>
        <taxon>Microsporidia</taxon>
        <taxon>Hepatosporidae</taxon>
        <taxon>Hepatospora</taxon>
    </lineage>
</organism>
<dbReference type="Pfam" id="PF03031">
    <property type="entry name" value="NIF"/>
    <property type="match status" value="1"/>
</dbReference>
<comment type="similarity">
    <text evidence="1">Belongs to the TIM50 family.</text>
</comment>
<comment type="caution">
    <text evidence="4">The sequence shown here is derived from an EMBL/GenBank/DDBJ whole genome shotgun (WGS) entry which is preliminary data.</text>
</comment>
<accession>A0A1X0QIE7</accession>
<reference evidence="4 5" key="1">
    <citation type="journal article" date="2017" name="Environ. Microbiol.">
        <title>Decay of the glycolytic pathway and adaptation to intranuclear parasitism within Enterocytozoonidae microsporidia.</title>
        <authorList>
            <person name="Wiredu Boakye D."/>
            <person name="Jaroenlak P."/>
            <person name="Prachumwat A."/>
            <person name="Williams T.A."/>
            <person name="Bateman K.S."/>
            <person name="Itsathitphaisarn O."/>
            <person name="Sritunyalucksana K."/>
            <person name="Paszkiewicz K.H."/>
            <person name="Moore K.A."/>
            <person name="Stentiford G.D."/>
            <person name="Williams B.A."/>
        </authorList>
    </citation>
    <scope>NUCLEOTIDE SEQUENCE [LARGE SCALE GENOMIC DNA]</scope>
    <source>
        <strain evidence="5">canceri</strain>
    </source>
</reference>
<dbReference type="AlphaFoldDB" id="A0A1X0QIE7"/>
<proteinExistence type="inferred from homology"/>
<dbReference type="EMBL" id="LTAI01000167">
    <property type="protein sequence ID" value="ORD99551.1"/>
    <property type="molecule type" value="Genomic_DNA"/>
</dbReference>
<dbReference type="InterPro" id="IPR050365">
    <property type="entry name" value="TIM50"/>
</dbReference>
<keyword evidence="1" id="KW-0496">Mitochondrion</keyword>